<organism evidence="1 2">
    <name type="scientific">Methylovirgula ligni</name>
    <dbReference type="NCBI Taxonomy" id="569860"/>
    <lineage>
        <taxon>Bacteria</taxon>
        <taxon>Pseudomonadati</taxon>
        <taxon>Pseudomonadota</taxon>
        <taxon>Alphaproteobacteria</taxon>
        <taxon>Hyphomicrobiales</taxon>
        <taxon>Beijerinckiaceae</taxon>
        <taxon>Methylovirgula</taxon>
    </lineage>
</organism>
<dbReference type="EMBL" id="QUMO01000003">
    <property type="protein sequence ID" value="REF86086.1"/>
    <property type="molecule type" value="Genomic_DNA"/>
</dbReference>
<dbReference type="OrthoDB" id="7889190at2"/>
<proteinExistence type="predicted"/>
<keyword evidence="2" id="KW-1185">Reference proteome</keyword>
<dbReference type="RefSeq" id="WP_115836667.1">
    <property type="nucleotide sequence ID" value="NZ_CP025086.1"/>
</dbReference>
<reference evidence="1 2" key="1">
    <citation type="submission" date="2018-08" db="EMBL/GenBank/DDBJ databases">
        <title>Genomic Encyclopedia of Type Strains, Phase IV (KMG-IV): sequencing the most valuable type-strain genomes for metagenomic binning, comparative biology and taxonomic classification.</title>
        <authorList>
            <person name="Goeker M."/>
        </authorList>
    </citation>
    <scope>NUCLEOTIDE SEQUENCE [LARGE SCALE GENOMIC DNA]</scope>
    <source>
        <strain evidence="1 2">BW863</strain>
    </source>
</reference>
<gene>
    <name evidence="1" type="ORF">DES32_2131</name>
</gene>
<sequence length="166" mass="17377">MSINPPSDILLDVARAADPAKSATATERLSRLSADRGAADTQFADVFSDTKAPGQAPLAAIASPRFANEAPEKAKDIAETKAYQGIGALLLGSLVENMLPESDEFFGQEAGAGMWRSMLAQELGTSLSKNLDLGIGPKHGKHAHHATHPVGELHTAFIPLSAAKHS</sequence>
<protein>
    <submittedName>
        <fullName evidence="1">Rod binding protein</fullName>
    </submittedName>
</protein>
<evidence type="ECO:0000313" key="1">
    <source>
        <dbReference type="EMBL" id="REF86086.1"/>
    </source>
</evidence>
<evidence type="ECO:0000313" key="2">
    <source>
        <dbReference type="Proteomes" id="UP000256900"/>
    </source>
</evidence>
<comment type="caution">
    <text evidence="1">The sequence shown here is derived from an EMBL/GenBank/DDBJ whole genome shotgun (WGS) entry which is preliminary data.</text>
</comment>
<name>A0A3D9YU17_9HYPH</name>
<dbReference type="AlphaFoldDB" id="A0A3D9YU17"/>
<accession>A0A3D9YU17</accession>
<dbReference type="Proteomes" id="UP000256900">
    <property type="component" value="Unassembled WGS sequence"/>
</dbReference>